<dbReference type="Gene3D" id="3.40.50.620">
    <property type="entry name" value="HUPs"/>
    <property type="match status" value="1"/>
</dbReference>
<dbReference type="UniPathway" id="UPA00253">
    <property type="reaction ID" value="UER00332"/>
</dbReference>
<dbReference type="CDD" id="cd02165">
    <property type="entry name" value="NMNAT"/>
    <property type="match status" value="1"/>
</dbReference>
<proteinExistence type="inferred from homology"/>
<keyword evidence="7 11" id="KW-0547">Nucleotide-binding</keyword>
<evidence type="ECO:0000256" key="8">
    <source>
        <dbReference type="ARBA" id="ARBA00022840"/>
    </source>
</evidence>
<dbReference type="AlphaFoldDB" id="A0A0X8JQF9"/>
<evidence type="ECO:0000256" key="6">
    <source>
        <dbReference type="ARBA" id="ARBA00022695"/>
    </source>
</evidence>
<comment type="pathway">
    <text evidence="2 11">Cofactor biosynthesis; NAD(+) biosynthesis; deamido-NAD(+) from nicotinate D-ribonucleotide: step 1/1.</text>
</comment>
<dbReference type="RefSeq" id="WP_066605194.1">
    <property type="nucleotide sequence ID" value="NZ_CP014230.1"/>
</dbReference>
<evidence type="ECO:0000313" key="13">
    <source>
        <dbReference type="EMBL" id="AMD92862.1"/>
    </source>
</evidence>
<dbReference type="InterPro" id="IPR004821">
    <property type="entry name" value="Cyt_trans-like"/>
</dbReference>
<dbReference type="KEGG" id="doa:AXF15_06915"/>
<dbReference type="NCBIfam" id="TIGR00482">
    <property type="entry name" value="nicotinate (nicotinamide) nucleotide adenylyltransferase"/>
    <property type="match status" value="1"/>
</dbReference>
<evidence type="ECO:0000256" key="7">
    <source>
        <dbReference type="ARBA" id="ARBA00022741"/>
    </source>
</evidence>
<sequence>MSDLRGSVGILGGSFNPVHNGHVRMAVEVREVLDLSRVDLVPAKVPPHKGTAGLLDFSLRLELLHLAADGVQGVAVSDLEGELPVPSYSYSTLEHLRRTRPGVNHVFIMGGGDFLTLPDWHRGLELPLLADIVVVRREDVALEAIDRFLDRYWQWSCEGHGVRRVAGGRQIFFLSIPRLDISSSLVRDRFLACREVAGLVPEEERAALVRHGELCRRVWSSIRTGASSE</sequence>
<evidence type="ECO:0000256" key="1">
    <source>
        <dbReference type="ARBA" id="ARBA00002324"/>
    </source>
</evidence>
<dbReference type="SUPFAM" id="SSF52374">
    <property type="entry name" value="Nucleotidylyl transferase"/>
    <property type="match status" value="1"/>
</dbReference>
<dbReference type="HAMAP" id="MF_00244">
    <property type="entry name" value="NaMN_adenylyltr"/>
    <property type="match status" value="1"/>
</dbReference>
<evidence type="ECO:0000313" key="14">
    <source>
        <dbReference type="Proteomes" id="UP000063964"/>
    </source>
</evidence>
<dbReference type="PANTHER" id="PTHR39321">
    <property type="entry name" value="NICOTINATE-NUCLEOTIDE ADENYLYLTRANSFERASE-RELATED"/>
    <property type="match status" value="1"/>
</dbReference>
<comment type="similarity">
    <text evidence="3 11">Belongs to the NadD family.</text>
</comment>
<comment type="function">
    <text evidence="1 11">Catalyzes the reversible adenylation of nicotinate mononucleotide (NaMN) to nicotinic acid adenine dinucleotide (NaAD).</text>
</comment>
<accession>A0A0X8JQF9</accession>
<dbReference type="Proteomes" id="UP000063964">
    <property type="component" value="Chromosome"/>
</dbReference>
<evidence type="ECO:0000256" key="2">
    <source>
        <dbReference type="ARBA" id="ARBA00005019"/>
    </source>
</evidence>
<reference evidence="14" key="1">
    <citation type="submission" date="2016-02" db="EMBL/GenBank/DDBJ databases">
        <authorList>
            <person name="Holder M.E."/>
            <person name="Ajami N.J."/>
            <person name="Petrosino J.F."/>
        </authorList>
    </citation>
    <scope>NUCLEOTIDE SEQUENCE [LARGE SCALE GENOMIC DNA]</scope>
    <source>
        <strain evidence="14">DSM 12838</strain>
    </source>
</reference>
<evidence type="ECO:0000256" key="9">
    <source>
        <dbReference type="ARBA" id="ARBA00023027"/>
    </source>
</evidence>
<keyword evidence="9 11" id="KW-0520">NAD</keyword>
<feature type="domain" description="Cytidyltransferase-like" evidence="12">
    <location>
        <begin position="10"/>
        <end position="189"/>
    </location>
</feature>
<dbReference type="PANTHER" id="PTHR39321:SF3">
    <property type="entry name" value="PHOSPHOPANTETHEINE ADENYLYLTRANSFERASE"/>
    <property type="match status" value="1"/>
</dbReference>
<keyword evidence="6 11" id="KW-0548">Nucleotidyltransferase</keyword>
<dbReference type="OrthoDB" id="5295945at2"/>
<dbReference type="EMBL" id="CP014230">
    <property type="protein sequence ID" value="AMD92862.1"/>
    <property type="molecule type" value="Genomic_DNA"/>
</dbReference>
<gene>
    <name evidence="11" type="primary">nadD</name>
    <name evidence="13" type="ORF">AXF15_06915</name>
</gene>
<evidence type="ECO:0000256" key="5">
    <source>
        <dbReference type="ARBA" id="ARBA00022679"/>
    </source>
</evidence>
<dbReference type="EC" id="2.7.7.18" evidence="11"/>
<keyword evidence="4 11" id="KW-0662">Pyridine nucleotide biosynthesis</keyword>
<comment type="catalytic activity">
    <reaction evidence="10 11">
        <text>nicotinate beta-D-ribonucleotide + ATP + H(+) = deamido-NAD(+) + diphosphate</text>
        <dbReference type="Rhea" id="RHEA:22860"/>
        <dbReference type="ChEBI" id="CHEBI:15378"/>
        <dbReference type="ChEBI" id="CHEBI:30616"/>
        <dbReference type="ChEBI" id="CHEBI:33019"/>
        <dbReference type="ChEBI" id="CHEBI:57502"/>
        <dbReference type="ChEBI" id="CHEBI:58437"/>
        <dbReference type="EC" id="2.7.7.18"/>
    </reaction>
</comment>
<evidence type="ECO:0000256" key="11">
    <source>
        <dbReference type="HAMAP-Rule" id="MF_00244"/>
    </source>
</evidence>
<dbReference type="STRING" id="888061.AXF15_06915"/>
<organism evidence="13 14">
    <name type="scientific">Desulfomicrobium orale DSM 12838</name>
    <dbReference type="NCBI Taxonomy" id="888061"/>
    <lineage>
        <taxon>Bacteria</taxon>
        <taxon>Pseudomonadati</taxon>
        <taxon>Thermodesulfobacteriota</taxon>
        <taxon>Desulfovibrionia</taxon>
        <taxon>Desulfovibrionales</taxon>
        <taxon>Desulfomicrobiaceae</taxon>
        <taxon>Desulfomicrobium</taxon>
    </lineage>
</organism>
<dbReference type="InterPro" id="IPR005248">
    <property type="entry name" value="NadD/NMNAT"/>
</dbReference>
<dbReference type="Pfam" id="PF01467">
    <property type="entry name" value="CTP_transf_like"/>
    <property type="match status" value="1"/>
</dbReference>
<evidence type="ECO:0000256" key="3">
    <source>
        <dbReference type="ARBA" id="ARBA00009014"/>
    </source>
</evidence>
<keyword evidence="5 11" id="KW-0808">Transferase</keyword>
<name>A0A0X8JQF9_9BACT</name>
<dbReference type="GO" id="GO:0005524">
    <property type="term" value="F:ATP binding"/>
    <property type="evidence" value="ECO:0007669"/>
    <property type="project" value="UniProtKB-KW"/>
</dbReference>
<evidence type="ECO:0000256" key="10">
    <source>
        <dbReference type="ARBA" id="ARBA00048721"/>
    </source>
</evidence>
<evidence type="ECO:0000256" key="4">
    <source>
        <dbReference type="ARBA" id="ARBA00022642"/>
    </source>
</evidence>
<protein>
    <recommendedName>
        <fullName evidence="11">Probable nicotinate-nucleotide adenylyltransferase</fullName>
        <ecNumber evidence="11">2.7.7.18</ecNumber>
    </recommendedName>
    <alternativeName>
        <fullName evidence="11">Deamido-NAD(+) diphosphorylase</fullName>
    </alternativeName>
    <alternativeName>
        <fullName evidence="11">Deamido-NAD(+) pyrophosphorylase</fullName>
    </alternativeName>
    <alternativeName>
        <fullName evidence="11">Nicotinate mononucleotide adenylyltransferase</fullName>
        <shortName evidence="11">NaMN adenylyltransferase</shortName>
    </alternativeName>
</protein>
<keyword evidence="14" id="KW-1185">Reference proteome</keyword>
<keyword evidence="8 11" id="KW-0067">ATP-binding</keyword>
<evidence type="ECO:0000259" key="12">
    <source>
        <dbReference type="Pfam" id="PF01467"/>
    </source>
</evidence>
<dbReference type="GO" id="GO:0009435">
    <property type="term" value="P:NAD+ biosynthetic process"/>
    <property type="evidence" value="ECO:0007669"/>
    <property type="project" value="UniProtKB-UniRule"/>
</dbReference>
<dbReference type="GO" id="GO:0004515">
    <property type="term" value="F:nicotinate-nucleotide adenylyltransferase activity"/>
    <property type="evidence" value="ECO:0007669"/>
    <property type="project" value="UniProtKB-UniRule"/>
</dbReference>
<dbReference type="InterPro" id="IPR014729">
    <property type="entry name" value="Rossmann-like_a/b/a_fold"/>
</dbReference>